<evidence type="ECO:0000313" key="3">
    <source>
        <dbReference type="EMBL" id="KAG0002299.1"/>
    </source>
</evidence>
<keyword evidence="1" id="KW-0472">Membrane</keyword>
<feature type="transmembrane region" description="Helical" evidence="1">
    <location>
        <begin position="447"/>
        <end position="476"/>
    </location>
</feature>
<name>A0A9P6MIJ4_9FUNG</name>
<evidence type="ECO:0000256" key="1">
    <source>
        <dbReference type="SAM" id="Phobius"/>
    </source>
</evidence>
<proteinExistence type="predicted"/>
<dbReference type="EMBL" id="JAAAHW010000451">
    <property type="protein sequence ID" value="KAG0002299.1"/>
    <property type="molecule type" value="Genomic_DNA"/>
</dbReference>
<keyword evidence="4" id="KW-1185">Reference proteome</keyword>
<dbReference type="OrthoDB" id="444325at2759"/>
<keyword evidence="1" id="KW-1133">Transmembrane helix</keyword>
<feature type="transmembrane region" description="Helical" evidence="1">
    <location>
        <begin position="382"/>
        <end position="405"/>
    </location>
</feature>
<feature type="domain" description="GPI inositol-deacylase transmembrane" evidence="2">
    <location>
        <begin position="364"/>
        <end position="486"/>
    </location>
</feature>
<sequence>MSLPRNDHADTFNLLTCHQLGPDSRFDVLLCKNEASSTESASMAPSRLSCRYNVLPVVPLPASPVVNTTSSPLVRKYERGQEFRFISQRLNEIDDAHYVVIMDRGRKNGEPGFLVAEFAAEADTLMTVETTTLGLLNDGFRVHGFPERPSLVSTLRLPNIDNTPRRFSPMLRQSSWTMYEDRYSVGISSKESGIDINFHGDLPYFERIQLPGKKGIELRFWMDPTCPVPLSLNLQVDKYGSIGKVVIRYRMVVLVFSSLVVVLTLRAQFTAFNKGEPFKPFGIMLSQLIPSTFCKFSVLLMVIALVQSLQNRNVTEFEQSGSIFTSNKNSDAAEEIIQGPTGSRDTSQDAYERMIRARIARSESWFASFRLEDVLLGSNDTFFWFLAPVFFQMSIGIVIFIWVMLNGLVRSIAATLMFVSKRGERYVIGKAIGNMLSKRSRGVRRRVVTTVILFIMVATFVPYQFAFVVAVLVHIVSCVRSLLVAQSIAV</sequence>
<organism evidence="3 4">
    <name type="scientific">Modicella reniformis</name>
    <dbReference type="NCBI Taxonomy" id="1440133"/>
    <lineage>
        <taxon>Eukaryota</taxon>
        <taxon>Fungi</taxon>
        <taxon>Fungi incertae sedis</taxon>
        <taxon>Mucoromycota</taxon>
        <taxon>Mortierellomycotina</taxon>
        <taxon>Mortierellomycetes</taxon>
        <taxon>Mortierellales</taxon>
        <taxon>Mortierellaceae</taxon>
        <taxon>Modicella</taxon>
    </lineage>
</organism>
<dbReference type="AlphaFoldDB" id="A0A9P6MIJ4"/>
<dbReference type="Proteomes" id="UP000749646">
    <property type="component" value="Unassembled WGS sequence"/>
</dbReference>
<dbReference type="Pfam" id="PF25141">
    <property type="entry name" value="PGAP1_2nd"/>
    <property type="match status" value="1"/>
</dbReference>
<dbReference type="GO" id="GO:0006888">
    <property type="term" value="P:endoplasmic reticulum to Golgi vesicle-mediated transport"/>
    <property type="evidence" value="ECO:0007669"/>
    <property type="project" value="TreeGrafter"/>
</dbReference>
<dbReference type="GO" id="GO:0006505">
    <property type="term" value="P:GPI anchor metabolic process"/>
    <property type="evidence" value="ECO:0007669"/>
    <property type="project" value="TreeGrafter"/>
</dbReference>
<accession>A0A9P6MIJ4</accession>
<dbReference type="PANTHER" id="PTHR15495:SF7">
    <property type="entry name" value="GPI INOSITOL-DEACYLASE"/>
    <property type="match status" value="1"/>
</dbReference>
<protein>
    <submittedName>
        <fullName evidence="3">GPI inositol deacylase</fullName>
    </submittedName>
</protein>
<evidence type="ECO:0000259" key="2">
    <source>
        <dbReference type="Pfam" id="PF25140"/>
    </source>
</evidence>
<keyword evidence="1" id="KW-0812">Transmembrane</keyword>
<dbReference type="GO" id="GO:0005783">
    <property type="term" value="C:endoplasmic reticulum"/>
    <property type="evidence" value="ECO:0007669"/>
    <property type="project" value="TreeGrafter"/>
</dbReference>
<dbReference type="Pfam" id="PF25140">
    <property type="entry name" value="PGAP1_TMD"/>
    <property type="match status" value="1"/>
</dbReference>
<feature type="transmembrane region" description="Helical" evidence="1">
    <location>
        <begin position="281"/>
        <end position="306"/>
    </location>
</feature>
<dbReference type="GO" id="GO:0050185">
    <property type="term" value="F:phosphatidylinositol deacylase activity"/>
    <property type="evidence" value="ECO:0007669"/>
    <property type="project" value="TreeGrafter"/>
</dbReference>
<feature type="transmembrane region" description="Helical" evidence="1">
    <location>
        <begin position="249"/>
        <end position="269"/>
    </location>
</feature>
<dbReference type="InterPro" id="IPR056824">
    <property type="entry name" value="PGAP1_TMD"/>
</dbReference>
<dbReference type="InterPro" id="IPR039529">
    <property type="entry name" value="PGAP1/BST1"/>
</dbReference>
<dbReference type="PANTHER" id="PTHR15495">
    <property type="entry name" value="NEGATIVE REGULATOR OF VESICLE FORMATION-RELATED"/>
    <property type="match status" value="1"/>
</dbReference>
<evidence type="ECO:0000313" key="4">
    <source>
        <dbReference type="Proteomes" id="UP000749646"/>
    </source>
</evidence>
<reference evidence="3" key="1">
    <citation type="journal article" date="2020" name="Fungal Divers.">
        <title>Resolving the Mortierellaceae phylogeny through synthesis of multi-gene phylogenetics and phylogenomics.</title>
        <authorList>
            <person name="Vandepol N."/>
            <person name="Liber J."/>
            <person name="Desiro A."/>
            <person name="Na H."/>
            <person name="Kennedy M."/>
            <person name="Barry K."/>
            <person name="Grigoriev I.V."/>
            <person name="Miller A.N."/>
            <person name="O'Donnell K."/>
            <person name="Stajich J.E."/>
            <person name="Bonito G."/>
        </authorList>
    </citation>
    <scope>NUCLEOTIDE SEQUENCE</scope>
    <source>
        <strain evidence="3">MES-2147</strain>
    </source>
</reference>
<dbReference type="GO" id="GO:0016020">
    <property type="term" value="C:membrane"/>
    <property type="evidence" value="ECO:0007669"/>
    <property type="project" value="GOC"/>
</dbReference>
<gene>
    <name evidence="3" type="primary">BST1_3</name>
    <name evidence="3" type="ORF">BGZ65_002761</name>
</gene>
<feature type="non-terminal residue" evidence="3">
    <location>
        <position position="490"/>
    </location>
</feature>
<comment type="caution">
    <text evidence="3">The sequence shown here is derived from an EMBL/GenBank/DDBJ whole genome shotgun (WGS) entry which is preliminary data.</text>
</comment>